<gene>
    <name evidence="4" type="ORF">GGI59_005613</name>
</gene>
<dbReference type="Pfam" id="PF00656">
    <property type="entry name" value="Peptidase_C14"/>
    <property type="match status" value="1"/>
</dbReference>
<dbReference type="InterPro" id="IPR001680">
    <property type="entry name" value="WD40_rpt"/>
</dbReference>
<evidence type="ECO:0000313" key="4">
    <source>
        <dbReference type="EMBL" id="MBB5563911.1"/>
    </source>
</evidence>
<dbReference type="Proteomes" id="UP000528824">
    <property type="component" value="Unassembled WGS sequence"/>
</dbReference>
<dbReference type="InterPro" id="IPR011600">
    <property type="entry name" value="Pept_C14_caspase"/>
</dbReference>
<feature type="domain" description="Peptidase C14 caspase" evidence="3">
    <location>
        <begin position="891"/>
        <end position="1120"/>
    </location>
</feature>
<evidence type="ECO:0000313" key="5">
    <source>
        <dbReference type="Proteomes" id="UP000528824"/>
    </source>
</evidence>
<dbReference type="Gene3D" id="2.130.10.10">
    <property type="entry name" value="YVTN repeat-like/Quinoprotein amine dehydrogenase"/>
    <property type="match status" value="3"/>
</dbReference>
<proteinExistence type="predicted"/>
<keyword evidence="1" id="KW-0853">WD repeat</keyword>
<keyword evidence="5" id="KW-1185">Reference proteome</keyword>
<dbReference type="Pfam" id="PF00400">
    <property type="entry name" value="WD40"/>
    <property type="match status" value="1"/>
</dbReference>
<keyword evidence="2" id="KW-0677">Repeat</keyword>
<dbReference type="PANTHER" id="PTHR19848:SF8">
    <property type="entry name" value="F-BOX AND WD REPEAT DOMAIN CONTAINING 7"/>
    <property type="match status" value="1"/>
</dbReference>
<evidence type="ECO:0000256" key="1">
    <source>
        <dbReference type="ARBA" id="ARBA00022574"/>
    </source>
</evidence>
<reference evidence="4 5" key="1">
    <citation type="submission" date="2020-08" db="EMBL/GenBank/DDBJ databases">
        <title>Genomic Encyclopedia of Type Strains, Phase IV (KMG-V): Genome sequencing to study the core and pangenomes of soil and plant-associated prokaryotes.</title>
        <authorList>
            <person name="Whitman W."/>
        </authorList>
    </citation>
    <scope>NUCLEOTIDE SEQUENCE [LARGE SCALE GENOMIC DNA]</scope>
    <source>
        <strain evidence="4 5">SEMIA 4034</strain>
    </source>
</reference>
<dbReference type="AlphaFoldDB" id="A0A7W9CY62"/>
<dbReference type="RefSeq" id="WP_183919305.1">
    <property type="nucleotide sequence ID" value="NZ_JACHBB010000014.1"/>
</dbReference>
<dbReference type="InterPro" id="IPR015943">
    <property type="entry name" value="WD40/YVTN_repeat-like_dom_sf"/>
</dbReference>
<organism evidence="4 5">
    <name type="scientific">Rhizobium lentis</name>
    <dbReference type="NCBI Taxonomy" id="1138194"/>
    <lineage>
        <taxon>Bacteria</taxon>
        <taxon>Pseudomonadati</taxon>
        <taxon>Pseudomonadota</taxon>
        <taxon>Alphaproteobacteria</taxon>
        <taxon>Hyphomicrobiales</taxon>
        <taxon>Rhizobiaceae</taxon>
        <taxon>Rhizobium/Agrobacterium group</taxon>
        <taxon>Rhizobium</taxon>
    </lineage>
</organism>
<dbReference type="SMART" id="SM00320">
    <property type="entry name" value="WD40"/>
    <property type="match status" value="5"/>
</dbReference>
<dbReference type="GO" id="GO:0006508">
    <property type="term" value="P:proteolysis"/>
    <property type="evidence" value="ECO:0007669"/>
    <property type="project" value="InterPro"/>
</dbReference>
<dbReference type="InterPro" id="IPR011047">
    <property type="entry name" value="Quinoprotein_ADH-like_sf"/>
</dbReference>
<dbReference type="SUPFAM" id="SSF50998">
    <property type="entry name" value="Quinoprotein alcohol dehydrogenase-like"/>
    <property type="match status" value="1"/>
</dbReference>
<evidence type="ECO:0000256" key="2">
    <source>
        <dbReference type="ARBA" id="ARBA00022737"/>
    </source>
</evidence>
<dbReference type="GO" id="GO:0004197">
    <property type="term" value="F:cysteine-type endopeptidase activity"/>
    <property type="evidence" value="ECO:0007669"/>
    <property type="project" value="InterPro"/>
</dbReference>
<comment type="caution">
    <text evidence="4">The sequence shown here is derived from an EMBL/GenBank/DDBJ whole genome shotgun (WGS) entry which is preliminary data.</text>
</comment>
<protein>
    <submittedName>
        <fullName evidence="4">WD40 repeat protein/uncharacterized caspase-like protein</fullName>
    </submittedName>
</protein>
<name>A0A7W9CY62_9HYPH</name>
<dbReference type="InterPro" id="IPR036322">
    <property type="entry name" value="WD40_repeat_dom_sf"/>
</dbReference>
<evidence type="ECO:0000259" key="3">
    <source>
        <dbReference type="Pfam" id="PF00656"/>
    </source>
</evidence>
<dbReference type="EMBL" id="JACHBC010000015">
    <property type="protein sequence ID" value="MBB5563911.1"/>
    <property type="molecule type" value="Genomic_DNA"/>
</dbReference>
<sequence>MRSASHQRFICVVVLFFGFFGFANVALRAQVPDRPKIATKIGGAHTFLDISASPDEKFLVLSTLDRFILVDSAKGVIISEVSPGSSWVRATAVDPRGRYLVSAANSGLKVWSLPALKLMQDLDDGDYQDVEISADGKNFAAVERNGKVTFWSFGSAFVKEKEYLVEGPLSSVAISPDGAKIAAAQGVNDQTVQEGKSPAKVFLWAGNYGRQSWKRDAHNNDVVDIMFVDGGQKLLSASGDVQTTEMRGPSIHLWDVASGELLSDFGSFSKMVSDLASVSGDTDAVYAATRDAKSVGYELQRVNLRNFSIEPVCPALPIRLAKLAVLPSLSKAVAISNWGTGAWMWEGFPACADVSLSGLDKSEKAYDQIFLPEDNILVLSDSENVIGINLANGSRRFSRKSTTNSQILKVRAGPGKSRFTTLEGDFVCLRSATTGEATECINVGGLRPGFSNFAFLDGRRVALAVRDSSGVDQFRTGNIIIYDFVDRAIMASQAVHTDEVTDMIVFDGKMLTASWDGTIKLVDAATLDVVRTYISSDEQIRDLDVASDGKSFVAGWSYEEDGSGVVGRWQVGSATPDWRSGGYESALAVRFADQGKSVIVGGKRLFELSAQTGQEIEGYPGVPNGESVTALDLVGGEHVIAAKTVGGNVYIWSRRPGHTNQLARVSLSTEMQITIASERFDSRVEDLSPLGWLMPDDPLRPLSPEIFMRDYYEPGLLGRLLACHEAEASGKNPKACAEAFQPVRPLAELNRIQPDVRILSVKATSDPGVVRVTVEASGKTDTTQPNGKTSTGVYDVRLFRNGQLVGQWPEPPQDGIASDDVAAWRALSEVANADGKVTREFEVRLSAREQGKKVTFTAYGFNEDRVKSTTATDDSYTVAGDIGVTAKPRAYVVTIGVNEYEKASLRLTYAAADARVISSSLKGIADYEVIPLTLVSDVAHQDDGRQVAAIDQATKANIHAVLDLLAGKGEGERKRLRAALGDVVDRIRKVTPDDVVVLAFSGHGYAHQGRFYILPSDSGTAPIGPGSVDKLISSEELTAWLREVDAGEMVMIIDACHSAGSVPAGFKPGPMGDRGLGQLAYDKGMRILAATQAADVALESGKYGQGLLTFALKEALTRPSGTRALADADGRDGVSMKEWLTYAEQRVPGLYQEIIDGKKSTRDPIVDPTLIEDVTRHAQTPALFDFNINRSDLLRIQY</sequence>
<accession>A0A7W9CY62</accession>
<dbReference type="PANTHER" id="PTHR19848">
    <property type="entry name" value="WD40 REPEAT PROTEIN"/>
    <property type="match status" value="1"/>
</dbReference>
<dbReference type="Gene3D" id="3.40.50.1460">
    <property type="match status" value="1"/>
</dbReference>
<dbReference type="SUPFAM" id="SSF50978">
    <property type="entry name" value="WD40 repeat-like"/>
    <property type="match status" value="1"/>
</dbReference>